<dbReference type="eggNOG" id="COG0234">
    <property type="taxonomic scope" value="Bacteria"/>
</dbReference>
<sequence>MKIRPIGERVLVKSIKMEEKTASGLIIPGAADKEKPNLGVIEAVGSGEKLQDLKNGDKIVYARFAGTEIKDGSEKYLILNIEDVLAVVE</sequence>
<dbReference type="KEGG" id="ipo:Ilyop_1371"/>
<dbReference type="PANTHER" id="PTHR10772:SF63">
    <property type="entry name" value="20 KDA CHAPERONIN, CHLOROPLASTIC"/>
    <property type="match status" value="1"/>
</dbReference>
<keyword evidence="6" id="KW-1185">Reference proteome</keyword>
<dbReference type="HOGENOM" id="CLU_132825_2_3_0"/>
<dbReference type="RefSeq" id="WP_013387818.1">
    <property type="nucleotide sequence ID" value="NC_014632.1"/>
</dbReference>
<dbReference type="Proteomes" id="UP000006875">
    <property type="component" value="Chromosome"/>
</dbReference>
<comment type="similarity">
    <text evidence="1 3 4">Belongs to the GroES chaperonin family.</text>
</comment>
<dbReference type="FunFam" id="2.30.33.40:FF:000001">
    <property type="entry name" value="10 kDa chaperonin"/>
    <property type="match status" value="1"/>
</dbReference>
<dbReference type="SUPFAM" id="SSF50129">
    <property type="entry name" value="GroES-like"/>
    <property type="match status" value="1"/>
</dbReference>
<evidence type="ECO:0000256" key="1">
    <source>
        <dbReference type="ARBA" id="ARBA00006975"/>
    </source>
</evidence>
<comment type="subcellular location">
    <subcellularLocation>
        <location evidence="3">Cytoplasm</location>
    </subcellularLocation>
</comment>
<dbReference type="GO" id="GO:0044183">
    <property type="term" value="F:protein folding chaperone"/>
    <property type="evidence" value="ECO:0007669"/>
    <property type="project" value="InterPro"/>
</dbReference>
<dbReference type="Pfam" id="PF00166">
    <property type="entry name" value="Cpn10"/>
    <property type="match status" value="1"/>
</dbReference>
<reference evidence="5 6" key="1">
    <citation type="journal article" date="2010" name="Stand. Genomic Sci.">
        <title>Complete genome sequence of Ilyobacter polytropus type strain (CuHbu1).</title>
        <authorList>
            <person name="Sikorski J."/>
            <person name="Chertkov O."/>
            <person name="Lapidus A."/>
            <person name="Nolan M."/>
            <person name="Lucas S."/>
            <person name="Del Rio T.G."/>
            <person name="Tice H."/>
            <person name="Cheng J.F."/>
            <person name="Tapia R."/>
            <person name="Han C."/>
            <person name="Goodwin L."/>
            <person name="Pitluck S."/>
            <person name="Liolios K."/>
            <person name="Ivanova N."/>
            <person name="Mavromatis K."/>
            <person name="Mikhailova N."/>
            <person name="Pati A."/>
            <person name="Chen A."/>
            <person name="Palaniappan K."/>
            <person name="Land M."/>
            <person name="Hauser L."/>
            <person name="Chang Y.J."/>
            <person name="Jeffries C.D."/>
            <person name="Brambilla E."/>
            <person name="Yasawong M."/>
            <person name="Rohde M."/>
            <person name="Pukall R."/>
            <person name="Spring S."/>
            <person name="Goker M."/>
            <person name="Woyke T."/>
            <person name="Bristow J."/>
            <person name="Eisen J.A."/>
            <person name="Markowitz V."/>
            <person name="Hugenholtz P."/>
            <person name="Kyrpides N.C."/>
            <person name="Klenk H.P."/>
        </authorList>
    </citation>
    <scope>NUCLEOTIDE SEQUENCE [LARGE SCALE GENOMIC DNA]</scope>
    <source>
        <strain evidence="6">ATCC 51220 / DSM 2926 / LMG 16218 / CuHBu1</strain>
    </source>
</reference>
<organism evidence="5 6">
    <name type="scientific">Ilyobacter polytropus (strain ATCC 51220 / DSM 2926 / LMG 16218 / CuHBu1)</name>
    <dbReference type="NCBI Taxonomy" id="572544"/>
    <lineage>
        <taxon>Bacteria</taxon>
        <taxon>Fusobacteriati</taxon>
        <taxon>Fusobacteriota</taxon>
        <taxon>Fusobacteriia</taxon>
        <taxon>Fusobacteriales</taxon>
        <taxon>Fusobacteriaceae</taxon>
        <taxon>Ilyobacter</taxon>
    </lineage>
</organism>
<dbReference type="InterPro" id="IPR020818">
    <property type="entry name" value="Chaperonin_GroES"/>
</dbReference>
<dbReference type="GO" id="GO:0046872">
    <property type="term" value="F:metal ion binding"/>
    <property type="evidence" value="ECO:0007669"/>
    <property type="project" value="TreeGrafter"/>
</dbReference>
<dbReference type="PANTHER" id="PTHR10772">
    <property type="entry name" value="10 KDA HEAT SHOCK PROTEIN"/>
    <property type="match status" value="1"/>
</dbReference>
<dbReference type="EMBL" id="CP002281">
    <property type="protein sequence ID" value="ADO83151.1"/>
    <property type="molecule type" value="Genomic_DNA"/>
</dbReference>
<dbReference type="SMART" id="SM00883">
    <property type="entry name" value="Cpn10"/>
    <property type="match status" value="1"/>
</dbReference>
<dbReference type="HAMAP" id="MF_00580">
    <property type="entry name" value="CH10"/>
    <property type="match status" value="1"/>
</dbReference>
<evidence type="ECO:0000256" key="4">
    <source>
        <dbReference type="RuleBase" id="RU000535"/>
    </source>
</evidence>
<keyword evidence="2 3" id="KW-0143">Chaperone</keyword>
<dbReference type="InterPro" id="IPR037124">
    <property type="entry name" value="Chaperonin_GroES_sf"/>
</dbReference>
<dbReference type="CDD" id="cd00320">
    <property type="entry name" value="cpn10"/>
    <property type="match status" value="1"/>
</dbReference>
<proteinExistence type="inferred from homology"/>
<accession>E3HA23</accession>
<protein>
    <recommendedName>
        <fullName evidence="3">Co-chaperonin GroES</fullName>
    </recommendedName>
    <alternativeName>
        <fullName evidence="3">10 kDa chaperonin</fullName>
    </alternativeName>
    <alternativeName>
        <fullName evidence="3">Chaperonin-10</fullName>
        <shortName evidence="3">Cpn10</shortName>
    </alternativeName>
</protein>
<evidence type="ECO:0000313" key="6">
    <source>
        <dbReference type="Proteomes" id="UP000006875"/>
    </source>
</evidence>
<evidence type="ECO:0000256" key="3">
    <source>
        <dbReference type="HAMAP-Rule" id="MF_00580"/>
    </source>
</evidence>
<dbReference type="PROSITE" id="PS00681">
    <property type="entry name" value="CHAPERONINS_CPN10"/>
    <property type="match status" value="1"/>
</dbReference>
<dbReference type="GO" id="GO:0051082">
    <property type="term" value="F:unfolded protein binding"/>
    <property type="evidence" value="ECO:0007669"/>
    <property type="project" value="TreeGrafter"/>
</dbReference>
<dbReference type="AlphaFoldDB" id="E3HA23"/>
<name>E3HA23_ILYPC</name>
<dbReference type="PRINTS" id="PR00297">
    <property type="entry name" value="CHAPERONIN10"/>
</dbReference>
<dbReference type="InterPro" id="IPR011032">
    <property type="entry name" value="GroES-like_sf"/>
</dbReference>
<dbReference type="STRING" id="572544.Ilyop_1371"/>
<comment type="subunit">
    <text evidence="3">Heptamer of 7 subunits arranged in a ring. Interacts with the chaperonin GroEL.</text>
</comment>
<gene>
    <name evidence="3" type="primary">groES</name>
    <name evidence="3" type="synonym">groS</name>
    <name evidence="5" type="ordered locus">Ilyop_1371</name>
</gene>
<dbReference type="GO" id="GO:0005524">
    <property type="term" value="F:ATP binding"/>
    <property type="evidence" value="ECO:0007669"/>
    <property type="project" value="InterPro"/>
</dbReference>
<dbReference type="Gene3D" id="2.30.33.40">
    <property type="entry name" value="GroES chaperonin"/>
    <property type="match status" value="1"/>
</dbReference>
<dbReference type="OrthoDB" id="9806791at2"/>
<keyword evidence="3" id="KW-0963">Cytoplasm</keyword>
<dbReference type="InterPro" id="IPR018369">
    <property type="entry name" value="Chaprnonin_Cpn10_CS"/>
</dbReference>
<dbReference type="GO" id="GO:0005737">
    <property type="term" value="C:cytoplasm"/>
    <property type="evidence" value="ECO:0007669"/>
    <property type="project" value="UniProtKB-SubCell"/>
</dbReference>
<comment type="function">
    <text evidence="3 4">Together with the chaperonin GroEL, plays an essential role in assisting protein folding. The GroEL-GroES system forms a nano-cage that allows encapsulation of the non-native substrate proteins and provides a physical environment optimized to promote and accelerate protein folding. GroES binds to the apical surface of the GroEL ring, thereby capping the opening of the GroEL channel.</text>
</comment>
<dbReference type="GO" id="GO:0051087">
    <property type="term" value="F:protein-folding chaperone binding"/>
    <property type="evidence" value="ECO:0007669"/>
    <property type="project" value="TreeGrafter"/>
</dbReference>
<evidence type="ECO:0000256" key="2">
    <source>
        <dbReference type="ARBA" id="ARBA00023186"/>
    </source>
</evidence>
<evidence type="ECO:0000313" key="5">
    <source>
        <dbReference type="EMBL" id="ADO83151.1"/>
    </source>
</evidence>